<reference evidence="2 3" key="1">
    <citation type="submission" date="2020-08" db="EMBL/GenBank/DDBJ databases">
        <title>Sequencing the genomes of 1000 actinobacteria strains.</title>
        <authorList>
            <person name="Klenk H.-P."/>
        </authorList>
    </citation>
    <scope>NUCLEOTIDE SEQUENCE [LARGE SCALE GENOMIC DNA]</scope>
    <source>
        <strain evidence="2 3">DSM 44598</strain>
    </source>
</reference>
<dbReference type="CDD" id="cd00657">
    <property type="entry name" value="Ferritin_like"/>
    <property type="match status" value="1"/>
</dbReference>
<comment type="caution">
    <text evidence="2">The sequence shown here is derived from an EMBL/GenBank/DDBJ whole genome shotgun (WGS) entry which is preliminary data.</text>
</comment>
<dbReference type="AlphaFoldDB" id="A0A840W8Q6"/>
<keyword evidence="3" id="KW-1185">Reference proteome</keyword>
<dbReference type="RefSeq" id="WP_184365929.1">
    <property type="nucleotide sequence ID" value="NZ_BAAAKM010000050.1"/>
</dbReference>
<evidence type="ECO:0000259" key="1">
    <source>
        <dbReference type="Pfam" id="PF14530"/>
    </source>
</evidence>
<dbReference type="InterPro" id="IPR009078">
    <property type="entry name" value="Ferritin-like_SF"/>
</dbReference>
<dbReference type="EMBL" id="JACHDO010000001">
    <property type="protein sequence ID" value="MBB5492484.1"/>
    <property type="molecule type" value="Genomic_DNA"/>
</dbReference>
<dbReference type="Gene3D" id="1.20.1260.10">
    <property type="match status" value="1"/>
</dbReference>
<dbReference type="Proteomes" id="UP000579647">
    <property type="component" value="Unassembled WGS sequence"/>
</dbReference>
<dbReference type="SUPFAM" id="SSF47240">
    <property type="entry name" value="Ferritin-like"/>
    <property type="match status" value="1"/>
</dbReference>
<protein>
    <recommendedName>
        <fullName evidence="1">DUF4439 domain-containing protein</fullName>
    </recommendedName>
</protein>
<organism evidence="2 3">
    <name type="scientific">Nocardiopsis metallicus</name>
    <dbReference type="NCBI Taxonomy" id="179819"/>
    <lineage>
        <taxon>Bacteria</taxon>
        <taxon>Bacillati</taxon>
        <taxon>Actinomycetota</taxon>
        <taxon>Actinomycetes</taxon>
        <taxon>Streptosporangiales</taxon>
        <taxon>Nocardiopsidaceae</taxon>
        <taxon>Nocardiopsis</taxon>
    </lineage>
</organism>
<feature type="domain" description="DUF4439" evidence="1">
    <location>
        <begin position="17"/>
        <end position="146"/>
    </location>
</feature>
<name>A0A840W8Q6_9ACTN</name>
<dbReference type="InterPro" id="IPR012347">
    <property type="entry name" value="Ferritin-like"/>
</dbReference>
<gene>
    <name evidence="2" type="ORF">HNR07_003621</name>
</gene>
<evidence type="ECO:0000313" key="3">
    <source>
        <dbReference type="Proteomes" id="UP000579647"/>
    </source>
</evidence>
<dbReference type="Pfam" id="PF14530">
    <property type="entry name" value="DUF4439"/>
    <property type="match status" value="1"/>
</dbReference>
<proteinExistence type="predicted"/>
<evidence type="ECO:0000313" key="2">
    <source>
        <dbReference type="EMBL" id="MBB5492484.1"/>
    </source>
</evidence>
<accession>A0A840W8Q6</accession>
<sequence length="148" mass="15263">MTRSPTPAEGQDPTAAALAEALSAEHAAVYGFEFVGGAAGDQTPRERASAAAYEHKALRDALHAAAVERGVDPPPALASYPLPEGRGGDDVDAFAAGLEETTMSACLWLSASADTDLRITAARILQEATVRALAWGAELDSLPGFDQA</sequence>
<dbReference type="InterPro" id="IPR029447">
    <property type="entry name" value="DUF4439"/>
</dbReference>